<accession>A0A3R8NX36</accession>
<dbReference type="RefSeq" id="WP_032098095.1">
    <property type="nucleotide sequence ID" value="NZ_BFCJ01000190.1"/>
</dbReference>
<protein>
    <submittedName>
        <fullName evidence="1">DUF1289 domain-containing protein</fullName>
    </submittedName>
</protein>
<reference evidence="2" key="2">
    <citation type="submission" date="2023-02" db="EMBL/GenBank/DDBJ databases">
        <title>Detection, antimicrobial susceptibility and genomic characterization of NDM-producing species of Morganellaceae, Yersiniaceae, and Enterobacteriaceae other than Klebsiella.</title>
        <authorList>
            <person name="Camargo C.H."/>
            <person name="Sacchi C.T."/>
            <person name="Campos K.R."/>
        </authorList>
    </citation>
    <scope>NUCLEOTIDE SEQUENCE</scope>
    <source>
        <strain evidence="2">1189_21</strain>
    </source>
</reference>
<reference evidence="1" key="1">
    <citation type="submission" date="2017-12" db="EMBL/GenBank/DDBJ databases">
        <title>Genome sequencing and analysis.</title>
        <authorList>
            <person name="Huang Y.-T."/>
        </authorList>
    </citation>
    <scope>NUCLEOTIDE SEQUENCE</scope>
    <source>
        <strain evidence="1">VGH116</strain>
    </source>
</reference>
<proteinExistence type="predicted"/>
<dbReference type="Proteomes" id="UP001182247">
    <property type="component" value="Unassembled WGS sequence"/>
</dbReference>
<evidence type="ECO:0000313" key="1">
    <source>
        <dbReference type="EMBL" id="MBE8612004.1"/>
    </source>
</evidence>
<dbReference type="EMBL" id="PKLF01000004">
    <property type="protein sequence ID" value="MBE8612004.1"/>
    <property type="molecule type" value="Genomic_DNA"/>
</dbReference>
<dbReference type="Pfam" id="PF06945">
    <property type="entry name" value="DUF1289"/>
    <property type="match status" value="1"/>
</dbReference>
<dbReference type="PANTHER" id="PTHR35175">
    <property type="entry name" value="DUF1289 DOMAIN-CONTAINING PROTEIN"/>
    <property type="match status" value="1"/>
</dbReference>
<dbReference type="EMBL" id="JAPKIY010000023">
    <property type="protein sequence ID" value="MDS0899076.1"/>
    <property type="molecule type" value="Genomic_DNA"/>
</dbReference>
<dbReference type="Proteomes" id="UP000650477">
    <property type="component" value="Unassembled WGS sequence"/>
</dbReference>
<name>A0A3R8NX36_MORMO</name>
<sequence length="78" mass="9052">MAEQLHFFDIPSPCVGICQLNEKGYCRGCYRSRDERFQWLSLSNAQKENVIRLCRQRRYRAAKGDSPPEAPSGQLDLF</sequence>
<organism evidence="1 3">
    <name type="scientific">Morganella morganii</name>
    <name type="common">Proteus morganii</name>
    <dbReference type="NCBI Taxonomy" id="582"/>
    <lineage>
        <taxon>Bacteria</taxon>
        <taxon>Pseudomonadati</taxon>
        <taxon>Pseudomonadota</taxon>
        <taxon>Gammaproteobacteria</taxon>
        <taxon>Enterobacterales</taxon>
        <taxon>Morganellaceae</taxon>
        <taxon>Morganella</taxon>
    </lineage>
</organism>
<dbReference type="InterPro" id="IPR010710">
    <property type="entry name" value="DUF1289"/>
</dbReference>
<comment type="caution">
    <text evidence="1">The sequence shown here is derived from an EMBL/GenBank/DDBJ whole genome shotgun (WGS) entry which is preliminary data.</text>
</comment>
<evidence type="ECO:0000313" key="3">
    <source>
        <dbReference type="Proteomes" id="UP000650477"/>
    </source>
</evidence>
<dbReference type="PANTHER" id="PTHR35175:SF1">
    <property type="entry name" value="OXIDOREDUCTASE"/>
    <property type="match status" value="1"/>
</dbReference>
<evidence type="ECO:0000313" key="2">
    <source>
        <dbReference type="EMBL" id="MDS0899076.1"/>
    </source>
</evidence>
<gene>
    <name evidence="1" type="ORF">CYG68_06170</name>
    <name evidence="2" type="ORF">OSC06_13950</name>
</gene>
<dbReference type="AlphaFoldDB" id="A0A3R8NX36"/>